<comment type="caution">
    <text evidence="1">The sequence shown here is derived from an EMBL/GenBank/DDBJ whole genome shotgun (WGS) entry which is preliminary data.</text>
</comment>
<gene>
    <name evidence="1" type="ORF">HPB47_024306</name>
</gene>
<reference evidence="1 2" key="1">
    <citation type="journal article" date="2020" name="Cell">
        <title>Large-Scale Comparative Analyses of Tick Genomes Elucidate Their Genetic Diversity and Vector Capacities.</title>
        <authorList>
            <consortium name="Tick Genome and Microbiome Consortium (TIGMIC)"/>
            <person name="Jia N."/>
            <person name="Wang J."/>
            <person name="Shi W."/>
            <person name="Du L."/>
            <person name="Sun Y."/>
            <person name="Zhan W."/>
            <person name="Jiang J.F."/>
            <person name="Wang Q."/>
            <person name="Zhang B."/>
            <person name="Ji P."/>
            <person name="Bell-Sakyi L."/>
            <person name="Cui X.M."/>
            <person name="Yuan T.T."/>
            <person name="Jiang B.G."/>
            <person name="Yang W.F."/>
            <person name="Lam T.T."/>
            <person name="Chang Q.C."/>
            <person name="Ding S.J."/>
            <person name="Wang X.J."/>
            <person name="Zhu J.G."/>
            <person name="Ruan X.D."/>
            <person name="Zhao L."/>
            <person name="Wei J.T."/>
            <person name="Ye R.Z."/>
            <person name="Que T.C."/>
            <person name="Du C.H."/>
            <person name="Zhou Y.H."/>
            <person name="Cheng J.X."/>
            <person name="Dai P.F."/>
            <person name="Guo W.B."/>
            <person name="Han X.H."/>
            <person name="Huang E.J."/>
            <person name="Li L.F."/>
            <person name="Wei W."/>
            <person name="Gao Y.C."/>
            <person name="Liu J.Z."/>
            <person name="Shao H.Z."/>
            <person name="Wang X."/>
            <person name="Wang C.C."/>
            <person name="Yang T.C."/>
            <person name="Huo Q.B."/>
            <person name="Li W."/>
            <person name="Chen H.Y."/>
            <person name="Chen S.E."/>
            <person name="Zhou L.G."/>
            <person name="Ni X.B."/>
            <person name="Tian J.H."/>
            <person name="Sheng Y."/>
            <person name="Liu T."/>
            <person name="Pan Y.S."/>
            <person name="Xia L.Y."/>
            <person name="Li J."/>
            <person name="Zhao F."/>
            <person name="Cao W.C."/>
        </authorList>
    </citation>
    <scope>NUCLEOTIDE SEQUENCE [LARGE SCALE GENOMIC DNA]</scope>
    <source>
        <strain evidence="1">Iper-2018</strain>
    </source>
</reference>
<accession>A0AC60Q4M0</accession>
<name>A0AC60Q4M0_IXOPE</name>
<protein>
    <submittedName>
        <fullName evidence="1">Uncharacterized protein</fullName>
    </submittedName>
</protein>
<evidence type="ECO:0000313" key="2">
    <source>
        <dbReference type="Proteomes" id="UP000805193"/>
    </source>
</evidence>
<sequence>MDTCRWAKRLFRYTQLTGLQTRWQKRLYQLQSKYGFFADPVQASSAREWEREVRKKVRDQETQQWLKDAQLKTTLGVYVANKRTIGSEARLYDNSLGSRLLFEARAGALRTLSYRRHFYSTVTTSVCRVCGAHDETVAHIVLQCAGLRPSRPMRASSGPHRPSVEATKRRLEDWYKKIYLSVHLSVAGDEIQLNYVDSRKQKHWLKVHLSPEFPAEAPTYDTDLPVAFEFQWHKGQTLAAVFEAFARQADRLVPFWEAMADLDVHCWVLDPSCPRAGDTYRRIALGKAHGDVSDRASGPRGHSHDATLKKRLVYSDIVIGSLTRELTLKAQGEPEKFQRSPEILTRILGDLEHCGWHNLGHLSVAGDEIQLNYVDSRKQKHWLKVHLSPEEAPTYDTDLPVAFEFQWHKGQTLAAVFEAFARQADRLVPFWEAMADLDVHCWVLDPSCPRAGDTYRRIALGKNVSVMVVIDPHTPMTLPRLEFTGPEAEVSLHEKALQDNADRWHSPVRLHFGKAAVMPKGQPGSSRSEAPAPLSWQSFDYPRRDPSASISANLSALLGFKMPSRENATSEEVDCACGICYSFLLDGAVPDKLCQNSRCSRPFHQSCLSEWMRSLPMVRQNFNMFFGECPYCSEEDTNSAECSSLPCNISGREAVSSSKVLPPRFKLLRLTSRD</sequence>
<evidence type="ECO:0000313" key="1">
    <source>
        <dbReference type="EMBL" id="KAG0428715.1"/>
    </source>
</evidence>
<keyword evidence="2" id="KW-1185">Reference proteome</keyword>
<proteinExistence type="predicted"/>
<dbReference type="Proteomes" id="UP000805193">
    <property type="component" value="Unassembled WGS sequence"/>
</dbReference>
<organism evidence="1 2">
    <name type="scientific">Ixodes persulcatus</name>
    <name type="common">Taiga tick</name>
    <dbReference type="NCBI Taxonomy" id="34615"/>
    <lineage>
        <taxon>Eukaryota</taxon>
        <taxon>Metazoa</taxon>
        <taxon>Ecdysozoa</taxon>
        <taxon>Arthropoda</taxon>
        <taxon>Chelicerata</taxon>
        <taxon>Arachnida</taxon>
        <taxon>Acari</taxon>
        <taxon>Parasitiformes</taxon>
        <taxon>Ixodida</taxon>
        <taxon>Ixodoidea</taxon>
        <taxon>Ixodidae</taxon>
        <taxon>Ixodinae</taxon>
        <taxon>Ixodes</taxon>
    </lineage>
</organism>
<dbReference type="EMBL" id="JABSTQ010009491">
    <property type="protein sequence ID" value="KAG0428715.1"/>
    <property type="molecule type" value="Genomic_DNA"/>
</dbReference>